<sequence>MSAATPRTSYFIAQQTEASRFEIPETSSHLRSGMAVMRGYKGAAGGKGVGLADAMNVVLAATFQTTDVFTSDAHFRMMRPLTAHDSFRLLPDDL</sequence>
<protein>
    <submittedName>
        <fullName evidence="1">Uncharacterized protein</fullName>
    </submittedName>
</protein>
<gene>
    <name evidence="1" type="ORF">J0695_02225</name>
</gene>
<proteinExistence type="predicted"/>
<organism evidence="1 2">
    <name type="scientific">Streptomyces beijiangensis</name>
    <dbReference type="NCBI Taxonomy" id="163361"/>
    <lineage>
        <taxon>Bacteria</taxon>
        <taxon>Bacillati</taxon>
        <taxon>Actinomycetota</taxon>
        <taxon>Actinomycetes</taxon>
        <taxon>Kitasatosporales</taxon>
        <taxon>Streptomycetaceae</taxon>
        <taxon>Streptomyces</taxon>
    </lineage>
</organism>
<dbReference type="EMBL" id="JAFLRJ010000017">
    <property type="protein sequence ID" value="MBO0510631.1"/>
    <property type="molecule type" value="Genomic_DNA"/>
</dbReference>
<reference evidence="1" key="1">
    <citation type="submission" date="2021-03" db="EMBL/GenBank/DDBJ databases">
        <title>Streptomyces poriferae sp. nov., a novel marine sponge-derived Actinobacteria species with anti-MRSA activity.</title>
        <authorList>
            <person name="Sandoval-Powers M."/>
            <person name="Kralova S."/>
            <person name="Nguyen G.-S."/>
            <person name="Fawwal D."/>
            <person name="Degnes K."/>
            <person name="Klinkenberg G."/>
            <person name="Sletta H."/>
            <person name="Wentzel A."/>
            <person name="Liles M.R."/>
        </authorList>
    </citation>
    <scope>NUCLEOTIDE SEQUENCE</scope>
    <source>
        <strain evidence="1">DSM 41794</strain>
    </source>
</reference>
<dbReference type="AlphaFoldDB" id="A0A939JC49"/>
<dbReference type="Proteomes" id="UP000664167">
    <property type="component" value="Unassembled WGS sequence"/>
</dbReference>
<evidence type="ECO:0000313" key="1">
    <source>
        <dbReference type="EMBL" id="MBO0510631.1"/>
    </source>
</evidence>
<keyword evidence="2" id="KW-1185">Reference proteome</keyword>
<evidence type="ECO:0000313" key="2">
    <source>
        <dbReference type="Proteomes" id="UP000664167"/>
    </source>
</evidence>
<dbReference type="RefSeq" id="WP_206959607.1">
    <property type="nucleotide sequence ID" value="NZ_BAAAJJ010000002.1"/>
</dbReference>
<name>A0A939JC49_9ACTN</name>
<accession>A0A939JC49</accession>
<comment type="caution">
    <text evidence="1">The sequence shown here is derived from an EMBL/GenBank/DDBJ whole genome shotgun (WGS) entry which is preliminary data.</text>
</comment>